<dbReference type="Gene3D" id="3.90.550.10">
    <property type="entry name" value="Spore Coat Polysaccharide Biosynthesis Protein SpsA, Chain A"/>
    <property type="match status" value="1"/>
</dbReference>
<dbReference type="InterPro" id="IPR029044">
    <property type="entry name" value="Nucleotide-diphossugar_trans"/>
</dbReference>
<comment type="caution">
    <text evidence="2">The sequence shown here is derived from an EMBL/GenBank/DDBJ whole genome shotgun (WGS) entry which is preliminary data.</text>
</comment>
<proteinExistence type="predicted"/>
<dbReference type="Pfam" id="PF00535">
    <property type="entry name" value="Glycos_transf_2"/>
    <property type="match status" value="1"/>
</dbReference>
<feature type="domain" description="Glycosyltransferase 2-like" evidence="1">
    <location>
        <begin position="19"/>
        <end position="145"/>
    </location>
</feature>
<evidence type="ECO:0000313" key="2">
    <source>
        <dbReference type="EMBL" id="MEG3184097.1"/>
    </source>
</evidence>
<dbReference type="GO" id="GO:0016757">
    <property type="term" value="F:glycosyltransferase activity"/>
    <property type="evidence" value="ECO:0007669"/>
    <property type="project" value="UniProtKB-KW"/>
</dbReference>
<dbReference type="PANTHER" id="PTHR43179">
    <property type="entry name" value="RHAMNOSYLTRANSFERASE WBBL"/>
    <property type="match status" value="1"/>
</dbReference>
<keyword evidence="2" id="KW-0328">Glycosyltransferase</keyword>
<accession>A0ABU7YYR2</accession>
<dbReference type="InterPro" id="IPR001173">
    <property type="entry name" value="Glyco_trans_2-like"/>
</dbReference>
<dbReference type="SUPFAM" id="SSF53448">
    <property type="entry name" value="Nucleotide-diphospho-sugar transferases"/>
    <property type="match status" value="1"/>
</dbReference>
<sequence>MTTAPLPPTTAGPDADIAVVVVSHQSASTLDDCLARVRAAAGVGAIRVVDNQSSDGTLEIAQRHASADPRLRFIANPDNPGFAVACNQGASDAAAAMHACRWLAFVNPDAMIEVDTLSRLRELASPLGDALLGVDLVDEAGVRDPAARRRDLDFGAMLAGVLRVDGRTGRAMAVAPDDSLALQPVAAISGALMFISRDLFERLDGFDPGYRLHAEDLDLCRRATAAGASIAVANRVRVLHVRGVSSRSRPMFVEWHKHRGLWRYFNKFEAPQSTAWLRAGVFAAIWLRFPLAAGRAWLKSR</sequence>
<organism evidence="2 3">
    <name type="scientific">Novilysobacter erysipheiresistens</name>
    <dbReference type="NCBI Taxonomy" id="1749332"/>
    <lineage>
        <taxon>Bacteria</taxon>
        <taxon>Pseudomonadati</taxon>
        <taxon>Pseudomonadota</taxon>
        <taxon>Gammaproteobacteria</taxon>
        <taxon>Lysobacterales</taxon>
        <taxon>Lysobacteraceae</taxon>
        <taxon>Novilysobacter</taxon>
    </lineage>
</organism>
<dbReference type="RefSeq" id="WP_332616602.1">
    <property type="nucleotide sequence ID" value="NZ_JAXGFP010000004.1"/>
</dbReference>
<protein>
    <submittedName>
        <fullName evidence="2">Glycosyltransferase family 2 protein</fullName>
        <ecNumber evidence="2">2.4.-.-</ecNumber>
    </submittedName>
</protein>
<evidence type="ECO:0000259" key="1">
    <source>
        <dbReference type="Pfam" id="PF00535"/>
    </source>
</evidence>
<dbReference type="EMBL" id="JAXGFP010000004">
    <property type="protein sequence ID" value="MEG3184097.1"/>
    <property type="molecule type" value="Genomic_DNA"/>
</dbReference>
<evidence type="ECO:0000313" key="3">
    <source>
        <dbReference type="Proteomes" id="UP001355056"/>
    </source>
</evidence>
<reference evidence="2 3" key="1">
    <citation type="journal article" date="2016" name="Int. J. Syst. Evol. Microbiol.">
        <title>Lysobacter erysipheiresistens sp. nov., an antagonist of powdery mildew, isolated from tobacco-cultivated soil.</title>
        <authorList>
            <person name="Xie B."/>
            <person name="Li T."/>
            <person name="Lin X."/>
            <person name="Wang C.J."/>
            <person name="Chen Y.J."/>
            <person name="Liu W.J."/>
            <person name="Zhao Z.W."/>
        </authorList>
    </citation>
    <scope>NUCLEOTIDE SEQUENCE [LARGE SCALE GENOMIC DNA]</scope>
    <source>
        <strain evidence="2 3">RS-LYSO-3</strain>
    </source>
</reference>
<dbReference type="Proteomes" id="UP001355056">
    <property type="component" value="Unassembled WGS sequence"/>
</dbReference>
<dbReference type="PANTHER" id="PTHR43179:SF7">
    <property type="entry name" value="RHAMNOSYLTRANSFERASE WBBL"/>
    <property type="match status" value="1"/>
</dbReference>
<keyword evidence="3" id="KW-1185">Reference proteome</keyword>
<name>A0ABU7YYR2_9GAMM</name>
<gene>
    <name evidence="2" type="ORF">SNE34_08755</name>
</gene>
<dbReference type="EC" id="2.4.-.-" evidence="2"/>
<keyword evidence="2" id="KW-0808">Transferase</keyword>